<proteinExistence type="predicted"/>
<gene>
    <name evidence="1" type="ORF">H1D44_15415</name>
    <name evidence="2" type="ORF">HOP48_16800</name>
</gene>
<dbReference type="AlphaFoldDB" id="A0A7W0AF59"/>
<dbReference type="EMBL" id="JABFUB010000018">
    <property type="protein sequence ID" value="MCG6663195.1"/>
    <property type="molecule type" value="Genomic_DNA"/>
</dbReference>
<keyword evidence="4" id="KW-1185">Reference proteome</keyword>
<comment type="caution">
    <text evidence="1">The sequence shown here is derived from an EMBL/GenBank/DDBJ whole genome shotgun (WGS) entry which is preliminary data.</text>
</comment>
<evidence type="ECO:0000313" key="4">
    <source>
        <dbReference type="Proteomes" id="UP000814353"/>
    </source>
</evidence>
<evidence type="ECO:0000313" key="2">
    <source>
        <dbReference type="EMBL" id="MCG6663195.1"/>
    </source>
</evidence>
<protein>
    <submittedName>
        <fullName evidence="1">Uncharacterized protein</fullName>
    </submittedName>
</protein>
<reference evidence="2 4" key="1">
    <citation type="submission" date="2020-05" db="EMBL/GenBank/DDBJ databases">
        <title>Comparative genomic analysis of denitrifying bacteria from Halomonas genus.</title>
        <authorList>
            <person name="Wang L."/>
            <person name="Shao Z."/>
        </authorList>
    </citation>
    <scope>NUCLEOTIDE SEQUENCE [LARGE SCALE GENOMIC DNA]</scope>
    <source>
        <strain evidence="2 4">DSM 17331</strain>
    </source>
</reference>
<dbReference type="EMBL" id="JACEFT010000022">
    <property type="protein sequence ID" value="MBA2780279.1"/>
    <property type="molecule type" value="Genomic_DNA"/>
</dbReference>
<evidence type="ECO:0000313" key="1">
    <source>
        <dbReference type="EMBL" id="MBA2780279.1"/>
    </source>
</evidence>
<dbReference type="RefSeq" id="WP_181515746.1">
    <property type="nucleotide sequence ID" value="NZ_JABFUB010000018.1"/>
</dbReference>
<organism evidence="1 3">
    <name type="scientific">Billgrantia kenyensis</name>
    <dbReference type="NCBI Taxonomy" id="321266"/>
    <lineage>
        <taxon>Bacteria</taxon>
        <taxon>Pseudomonadati</taxon>
        <taxon>Pseudomonadota</taxon>
        <taxon>Gammaproteobacteria</taxon>
        <taxon>Oceanospirillales</taxon>
        <taxon>Halomonadaceae</taxon>
        <taxon>Billgrantia</taxon>
    </lineage>
</organism>
<dbReference type="Proteomes" id="UP000518091">
    <property type="component" value="Unassembled WGS sequence"/>
</dbReference>
<name>A0A7W0AF59_9GAMM</name>
<evidence type="ECO:0000313" key="3">
    <source>
        <dbReference type="Proteomes" id="UP000518091"/>
    </source>
</evidence>
<accession>A0A7W0AF59</accession>
<reference evidence="1 3" key="2">
    <citation type="submission" date="2020-07" db="EMBL/GenBank/DDBJ databases">
        <title>Identification of Halomonas strains.</title>
        <authorList>
            <person name="Xiao Z."/>
            <person name="Shen J."/>
        </authorList>
    </citation>
    <scope>NUCLEOTIDE SEQUENCE [LARGE SCALE GENOMIC DNA]</scope>
    <source>
        <strain evidence="1 3">DSM 17331</strain>
    </source>
</reference>
<dbReference type="Proteomes" id="UP000814353">
    <property type="component" value="Unassembled WGS sequence"/>
</dbReference>
<sequence>MASSTDAQLLATQVRRLLEAAPAATLPMTYQQLAEALGLTPPRTIQRVAQALEASMREDAERGRPFIAALVVSRRDGLPAQGFFELAVALGRLPAEPARHVEAYREEYRRALAERPSRA</sequence>